<evidence type="ECO:0000313" key="2">
    <source>
        <dbReference type="Proteomes" id="UP000054032"/>
    </source>
</evidence>
<evidence type="ECO:0000313" key="1">
    <source>
        <dbReference type="EMBL" id="EUC44595.1"/>
    </source>
</evidence>
<dbReference type="RefSeq" id="XP_007688876.1">
    <property type="nucleotide sequence ID" value="XM_007690686.1"/>
</dbReference>
<dbReference type="HOGENOM" id="CLU_1294174_0_0_1"/>
<accession>W6Z3Q7</accession>
<dbReference type="EMBL" id="KI964001">
    <property type="protein sequence ID" value="EUC44595.1"/>
    <property type="molecule type" value="Genomic_DNA"/>
</dbReference>
<dbReference type="KEGG" id="bor:COCMIDRAFT_27111"/>
<dbReference type="OrthoDB" id="3921300at2759"/>
<protein>
    <submittedName>
        <fullName evidence="1">Uncharacterized protein</fullName>
    </submittedName>
</protein>
<dbReference type="AlphaFoldDB" id="W6Z3Q7"/>
<keyword evidence="2" id="KW-1185">Reference proteome</keyword>
<name>W6Z3Q7_COCMI</name>
<sequence length="213" mass="23961">MLEKRVPVENPCPEGSTWDSRMCNANINERAYTDICKFDGEDLFIDIPGSCPEENVCMITGNMENDRFIFDAICVPKTPPSQDVITRRDARKRRVLAQYGRRFKKKGVRGGGAENIPVYIDHRAAFITAEFVSVDGDFIVTPSILNGYLKGTTPRVCKSAQYFEQGDRKHCLPADGPKPLSIGGNVSFLYDLDLRLDENTWLFYYMGCGLGKI</sequence>
<reference evidence="1 2" key="1">
    <citation type="journal article" date="2013" name="PLoS Genet.">
        <title>Comparative genome structure, secondary metabolite, and effector coding capacity across Cochliobolus pathogens.</title>
        <authorList>
            <person name="Condon B.J."/>
            <person name="Leng Y."/>
            <person name="Wu D."/>
            <person name="Bushley K.E."/>
            <person name="Ohm R.A."/>
            <person name="Otillar R."/>
            <person name="Martin J."/>
            <person name="Schackwitz W."/>
            <person name="Grimwood J."/>
            <person name="MohdZainudin N."/>
            <person name="Xue C."/>
            <person name="Wang R."/>
            <person name="Manning V.A."/>
            <person name="Dhillon B."/>
            <person name="Tu Z.J."/>
            <person name="Steffenson B.J."/>
            <person name="Salamov A."/>
            <person name="Sun H."/>
            <person name="Lowry S."/>
            <person name="LaButti K."/>
            <person name="Han J."/>
            <person name="Copeland A."/>
            <person name="Lindquist E."/>
            <person name="Barry K."/>
            <person name="Schmutz J."/>
            <person name="Baker S.E."/>
            <person name="Ciuffetti L.M."/>
            <person name="Grigoriev I.V."/>
            <person name="Zhong S."/>
            <person name="Turgeon B.G."/>
        </authorList>
    </citation>
    <scope>NUCLEOTIDE SEQUENCE [LARGE SCALE GENOMIC DNA]</scope>
    <source>
        <strain evidence="1 2">ATCC 44560</strain>
    </source>
</reference>
<dbReference type="eggNOG" id="ENOG502SXYW">
    <property type="taxonomic scope" value="Eukaryota"/>
</dbReference>
<dbReference type="Proteomes" id="UP000054032">
    <property type="component" value="Unassembled WGS sequence"/>
</dbReference>
<organism evidence="1 2">
    <name type="scientific">Bipolaris oryzae ATCC 44560</name>
    <dbReference type="NCBI Taxonomy" id="930090"/>
    <lineage>
        <taxon>Eukaryota</taxon>
        <taxon>Fungi</taxon>
        <taxon>Dikarya</taxon>
        <taxon>Ascomycota</taxon>
        <taxon>Pezizomycotina</taxon>
        <taxon>Dothideomycetes</taxon>
        <taxon>Pleosporomycetidae</taxon>
        <taxon>Pleosporales</taxon>
        <taxon>Pleosporineae</taxon>
        <taxon>Pleosporaceae</taxon>
        <taxon>Bipolaris</taxon>
    </lineage>
</organism>
<gene>
    <name evidence="1" type="ORF">COCMIDRAFT_27111</name>
</gene>
<dbReference type="GeneID" id="19121064"/>
<proteinExistence type="predicted"/>